<dbReference type="Proteomes" id="UP000250780">
    <property type="component" value="Unassembled WGS sequence"/>
</dbReference>
<reference evidence="2 3" key="1">
    <citation type="submission" date="2018-06" db="EMBL/GenBank/DDBJ databases">
        <authorList>
            <consortium name="Pathogen Informatics"/>
            <person name="Doyle S."/>
        </authorList>
    </citation>
    <scope>NUCLEOTIDE SEQUENCE [LARGE SCALE GENOMIC DNA]</scope>
    <source>
        <strain evidence="2 3">NCTC9073</strain>
    </source>
</reference>
<name>A0A2X1NBQ3_ECOLX</name>
<dbReference type="CDD" id="cd00085">
    <property type="entry name" value="HNHc"/>
    <property type="match status" value="1"/>
</dbReference>
<organism evidence="2 3">
    <name type="scientific">Escherichia coli</name>
    <dbReference type="NCBI Taxonomy" id="562"/>
    <lineage>
        <taxon>Bacteria</taxon>
        <taxon>Pseudomonadati</taxon>
        <taxon>Pseudomonadota</taxon>
        <taxon>Gammaproteobacteria</taxon>
        <taxon>Enterobacterales</taxon>
        <taxon>Enterobacteriaceae</taxon>
        <taxon>Escherichia</taxon>
    </lineage>
</organism>
<feature type="domain" description="HNH nuclease" evidence="1">
    <location>
        <begin position="104"/>
        <end position="153"/>
    </location>
</feature>
<dbReference type="Gene3D" id="3.30.40.190">
    <property type="match status" value="1"/>
</dbReference>
<evidence type="ECO:0000313" key="3">
    <source>
        <dbReference type="Proteomes" id="UP000250780"/>
    </source>
</evidence>
<protein>
    <submittedName>
        <fullName evidence="2">Putative prophage protein</fullName>
    </submittedName>
</protein>
<evidence type="ECO:0000259" key="1">
    <source>
        <dbReference type="SMART" id="SM00507"/>
    </source>
</evidence>
<accession>A0A2X1NBQ3</accession>
<evidence type="ECO:0000313" key="2">
    <source>
        <dbReference type="EMBL" id="SPX19325.1"/>
    </source>
</evidence>
<dbReference type="EMBL" id="UASD01000010">
    <property type="protein sequence ID" value="SPX19325.1"/>
    <property type="molecule type" value="Genomic_DNA"/>
</dbReference>
<sequence>MAELSWWAVCNQVVDALPEAVSRRSLGLPAEKICSVYRESDIVPGEQTATSILKQRTKNLAPLPYAHQQQKSPQEKTVVSITVDPESPESFMKLPKRRRWVKEKYTRWVKTQPCACCGMPADDPHHLIGHGQGGMGTKAHDLFVLPLCRKHHNELHTDTVAFEDKYGSQLELIFRFIDRALAIGVLA</sequence>
<dbReference type="Pfam" id="PF06147">
    <property type="entry name" value="DUF968"/>
    <property type="match status" value="1"/>
</dbReference>
<dbReference type="AlphaFoldDB" id="A0A2X1NBQ3"/>
<dbReference type="SMART" id="SM00507">
    <property type="entry name" value="HNHc"/>
    <property type="match status" value="1"/>
</dbReference>
<dbReference type="InterPro" id="IPR010373">
    <property type="entry name" value="DUF968"/>
</dbReference>
<dbReference type="InterPro" id="IPR003615">
    <property type="entry name" value="HNH_nuc"/>
</dbReference>
<proteinExistence type="predicted"/>
<gene>
    <name evidence="2" type="ORF">NCTC9073_05455</name>
</gene>